<accession>A0A6N8ITC8</accession>
<sequence>MPTNDEFNAWIRAVAVSSDREAFAALFRHFAPRIKGYLVRSGIPASIAEDLTQEAMVILWRRAASFDPKRAALSTWLFTVARNLRIDHYRRASVDATGSTRIDHDVDVWNADQQTADGGAGPDERVDNTQRERSVQRALAELPAEQALLLQLSFFEERPHAAIARELGIPLGTVKSRIRLAVAQLRRKLDRGGP</sequence>
<dbReference type="SUPFAM" id="SSF88946">
    <property type="entry name" value="Sigma2 domain of RNA polymerase sigma factors"/>
    <property type="match status" value="1"/>
</dbReference>
<reference evidence="7 8" key="1">
    <citation type="submission" date="2019-12" db="EMBL/GenBank/DDBJ databases">
        <authorList>
            <person name="Huq M.A."/>
        </authorList>
    </citation>
    <scope>NUCLEOTIDE SEQUENCE [LARGE SCALE GENOMIC DNA]</scope>
    <source>
        <strain evidence="7 8">MAH-25</strain>
    </source>
</reference>
<evidence type="ECO:0000256" key="1">
    <source>
        <dbReference type="ARBA" id="ARBA00010641"/>
    </source>
</evidence>
<dbReference type="InterPro" id="IPR039425">
    <property type="entry name" value="RNA_pol_sigma-70-like"/>
</dbReference>
<dbReference type="PANTHER" id="PTHR43133:SF62">
    <property type="entry name" value="RNA POLYMERASE SIGMA FACTOR SIGZ"/>
    <property type="match status" value="1"/>
</dbReference>
<evidence type="ECO:0000259" key="5">
    <source>
        <dbReference type="Pfam" id="PF04542"/>
    </source>
</evidence>
<comment type="caution">
    <text evidence="7">The sequence shown here is derived from an EMBL/GenBank/DDBJ whole genome shotgun (WGS) entry which is preliminary data.</text>
</comment>
<feature type="domain" description="RNA polymerase sigma-70 region 2" evidence="5">
    <location>
        <begin position="26"/>
        <end position="93"/>
    </location>
</feature>
<evidence type="ECO:0000256" key="3">
    <source>
        <dbReference type="ARBA" id="ARBA00023082"/>
    </source>
</evidence>
<dbReference type="AlphaFoldDB" id="A0A6N8ITC8"/>
<keyword evidence="2" id="KW-0805">Transcription regulation</keyword>
<evidence type="ECO:0000256" key="2">
    <source>
        <dbReference type="ARBA" id="ARBA00023015"/>
    </source>
</evidence>
<dbReference type="GO" id="GO:0003677">
    <property type="term" value="F:DNA binding"/>
    <property type="evidence" value="ECO:0007669"/>
    <property type="project" value="InterPro"/>
</dbReference>
<evidence type="ECO:0000313" key="8">
    <source>
        <dbReference type="Proteomes" id="UP000469385"/>
    </source>
</evidence>
<evidence type="ECO:0000259" key="6">
    <source>
        <dbReference type="Pfam" id="PF08281"/>
    </source>
</evidence>
<name>A0A6N8ITC8_9BURK</name>
<keyword evidence="4" id="KW-0804">Transcription</keyword>
<feature type="domain" description="RNA polymerase sigma factor 70 region 4 type 2" evidence="6">
    <location>
        <begin position="133"/>
        <end position="185"/>
    </location>
</feature>
<dbReference type="SUPFAM" id="SSF88659">
    <property type="entry name" value="Sigma3 and sigma4 domains of RNA polymerase sigma factors"/>
    <property type="match status" value="1"/>
</dbReference>
<dbReference type="InterPro" id="IPR013324">
    <property type="entry name" value="RNA_pol_sigma_r3/r4-like"/>
</dbReference>
<keyword evidence="8" id="KW-1185">Reference proteome</keyword>
<dbReference type="RefSeq" id="WP_157398416.1">
    <property type="nucleotide sequence ID" value="NZ_WSEL01000003.1"/>
</dbReference>
<dbReference type="NCBIfam" id="TIGR02937">
    <property type="entry name" value="sigma70-ECF"/>
    <property type="match status" value="1"/>
</dbReference>
<evidence type="ECO:0000256" key="4">
    <source>
        <dbReference type="ARBA" id="ARBA00023163"/>
    </source>
</evidence>
<dbReference type="InterPro" id="IPR014284">
    <property type="entry name" value="RNA_pol_sigma-70_dom"/>
</dbReference>
<dbReference type="PANTHER" id="PTHR43133">
    <property type="entry name" value="RNA POLYMERASE ECF-TYPE SIGMA FACTO"/>
    <property type="match status" value="1"/>
</dbReference>
<dbReference type="InterPro" id="IPR013325">
    <property type="entry name" value="RNA_pol_sigma_r2"/>
</dbReference>
<dbReference type="GO" id="GO:0016987">
    <property type="term" value="F:sigma factor activity"/>
    <property type="evidence" value="ECO:0007669"/>
    <property type="project" value="UniProtKB-KW"/>
</dbReference>
<dbReference type="EMBL" id="WSEL01000003">
    <property type="protein sequence ID" value="MVQ29430.1"/>
    <property type="molecule type" value="Genomic_DNA"/>
</dbReference>
<dbReference type="Proteomes" id="UP000469385">
    <property type="component" value="Unassembled WGS sequence"/>
</dbReference>
<dbReference type="CDD" id="cd06171">
    <property type="entry name" value="Sigma70_r4"/>
    <property type="match status" value="1"/>
</dbReference>
<dbReference type="Pfam" id="PF04542">
    <property type="entry name" value="Sigma70_r2"/>
    <property type="match status" value="1"/>
</dbReference>
<dbReference type="GO" id="GO:0006352">
    <property type="term" value="P:DNA-templated transcription initiation"/>
    <property type="evidence" value="ECO:0007669"/>
    <property type="project" value="InterPro"/>
</dbReference>
<dbReference type="Gene3D" id="1.10.10.10">
    <property type="entry name" value="Winged helix-like DNA-binding domain superfamily/Winged helix DNA-binding domain"/>
    <property type="match status" value="1"/>
</dbReference>
<evidence type="ECO:0000313" key="7">
    <source>
        <dbReference type="EMBL" id="MVQ29430.1"/>
    </source>
</evidence>
<dbReference type="Pfam" id="PF08281">
    <property type="entry name" value="Sigma70_r4_2"/>
    <property type="match status" value="1"/>
</dbReference>
<gene>
    <name evidence="7" type="ORF">GON04_08225</name>
</gene>
<organism evidence="7 8">
    <name type="scientific">Ramlibacter pinisoli</name>
    <dbReference type="NCBI Taxonomy" id="2682844"/>
    <lineage>
        <taxon>Bacteria</taxon>
        <taxon>Pseudomonadati</taxon>
        <taxon>Pseudomonadota</taxon>
        <taxon>Betaproteobacteria</taxon>
        <taxon>Burkholderiales</taxon>
        <taxon>Comamonadaceae</taxon>
        <taxon>Ramlibacter</taxon>
    </lineage>
</organism>
<dbReference type="Gene3D" id="1.10.1740.10">
    <property type="match status" value="1"/>
</dbReference>
<dbReference type="InterPro" id="IPR013249">
    <property type="entry name" value="RNA_pol_sigma70_r4_t2"/>
</dbReference>
<dbReference type="InterPro" id="IPR036388">
    <property type="entry name" value="WH-like_DNA-bd_sf"/>
</dbReference>
<protein>
    <submittedName>
        <fullName evidence="7">Sigma-70 family RNA polymerase sigma factor</fullName>
    </submittedName>
</protein>
<proteinExistence type="inferred from homology"/>
<comment type="similarity">
    <text evidence="1">Belongs to the sigma-70 factor family. ECF subfamily.</text>
</comment>
<dbReference type="InterPro" id="IPR007627">
    <property type="entry name" value="RNA_pol_sigma70_r2"/>
</dbReference>
<keyword evidence="3" id="KW-0731">Sigma factor</keyword>